<feature type="region of interest" description="Disordered" evidence="1">
    <location>
        <begin position="160"/>
        <end position="180"/>
    </location>
</feature>
<evidence type="ECO:0000256" key="1">
    <source>
        <dbReference type="SAM" id="MobiDB-lite"/>
    </source>
</evidence>
<dbReference type="Pfam" id="PF16483">
    <property type="entry name" value="Glyco_hydro_64"/>
    <property type="match status" value="1"/>
</dbReference>
<gene>
    <name evidence="3" type="ORF">MHPYR_490036</name>
</gene>
<dbReference type="PANTHER" id="PTHR38165">
    <property type="match status" value="1"/>
</dbReference>
<dbReference type="InterPro" id="IPR037398">
    <property type="entry name" value="Glyco_hydro_64_fam"/>
</dbReference>
<feature type="region of interest" description="Disordered" evidence="1">
    <location>
        <begin position="87"/>
        <end position="135"/>
    </location>
</feature>
<evidence type="ECO:0000259" key="2">
    <source>
        <dbReference type="PROSITE" id="PS52006"/>
    </source>
</evidence>
<reference evidence="3" key="1">
    <citation type="submission" date="2016-03" db="EMBL/GenBank/DDBJ databases">
        <authorList>
            <person name="Ploux O."/>
        </authorList>
    </citation>
    <scope>NUCLEOTIDE SEQUENCE</scope>
    <source>
        <strain evidence="3">UC10</strain>
    </source>
</reference>
<organism evidence="3">
    <name type="scientific">uncultured Mycobacterium sp</name>
    <dbReference type="NCBI Taxonomy" id="171292"/>
    <lineage>
        <taxon>Bacteria</taxon>
        <taxon>Bacillati</taxon>
        <taxon>Actinomycetota</taxon>
        <taxon>Actinomycetes</taxon>
        <taxon>Mycobacteriales</taxon>
        <taxon>Mycobacteriaceae</taxon>
        <taxon>Mycobacterium</taxon>
        <taxon>environmental samples</taxon>
    </lineage>
</organism>
<dbReference type="EMBL" id="FLQS01000044">
    <property type="protein sequence ID" value="SBS77823.1"/>
    <property type="molecule type" value="Genomic_DNA"/>
</dbReference>
<feature type="domain" description="GH64" evidence="2">
    <location>
        <begin position="281"/>
        <end position="641"/>
    </location>
</feature>
<dbReference type="PROSITE" id="PS52006">
    <property type="entry name" value="GH64"/>
    <property type="match status" value="1"/>
</dbReference>
<dbReference type="CDD" id="cd09214">
    <property type="entry name" value="GH64-like"/>
    <property type="match status" value="1"/>
</dbReference>
<feature type="compositionally biased region" description="Low complexity" evidence="1">
    <location>
        <begin position="92"/>
        <end position="128"/>
    </location>
</feature>
<proteinExistence type="predicted"/>
<dbReference type="InterPro" id="IPR037176">
    <property type="entry name" value="Osmotin/thaumatin-like_sf"/>
</dbReference>
<dbReference type="Gene3D" id="3.30.920.50">
    <property type="entry name" value="Beta-1,3-glucanase, C-terminal domain"/>
    <property type="match status" value="1"/>
</dbReference>
<accession>A0A1Y5PGP3</accession>
<sequence>MTGIEPAYSAWEADVLPLNYIGGGTEVSTADNACAKCMDNVSYRHSMTAFGYVERNLMKHVAHVGWLGAAAVAIGIGAALLANPATGHAETSSSDAAGKSSSSRVHATASSARATGRATSTTPRSRVTPVPPARRVPIVDLRSSVQAAQRNWYQRTFEAATPTFPPQTRSEALDPGETSDPFPLGGVDTDGRRLTYAVHGNGTNGGTLKISGAQATYTPPSSWDGSAPYTDTFQVTTSDFWSGPHIHGLSGLVNLLTFGLLGSSGHTATGTVTVTVEPYSAGTFPVDFVNNSPYSSGQLFVTVLGQTSKDHWAWVDQNGATHAINHDDANAPGHLVKDGVNYANMSYTLGQAGDLRMPPDLQGARIYVSVGQPLYIAISPDNTGWTVPDPVGVTNPNFGTVYDWFEFTFQYGGVPFGGNTTQVDQFGLPLSFTLTQGGFSGTRGTAVSRNQVFTTYQNSVPAEFQQLVINDGQGNPLRIASPRSVQPGGLAHYLDEPVDDFWTKYKAETFTFTSPGTYTVTGQVNANNQFAYTVTALNPAGVSGNYVMDKPTTAQVFAGDGPFVGTHEQGAFLAQLDAAFNRGVAASPDQWGNVAAYYPADTKYNSYAQVFHQLGLDGKNYGFPYDDVNSQSSVLILNNSLPPDDVIITIN</sequence>
<name>A0A1Y5PGP3_9MYCO</name>
<dbReference type="InterPro" id="IPR032477">
    <property type="entry name" value="Glyco_hydro_64"/>
</dbReference>
<evidence type="ECO:0000313" key="3">
    <source>
        <dbReference type="EMBL" id="SBS77823.1"/>
    </source>
</evidence>
<dbReference type="InterPro" id="IPR042517">
    <property type="entry name" value="Glyco_hydro_64_N_2"/>
</dbReference>
<protein>
    <recommendedName>
        <fullName evidence="2">GH64 domain-containing protein</fullName>
    </recommendedName>
</protein>
<dbReference type="AlphaFoldDB" id="A0A1Y5PGP3"/>
<dbReference type="PANTHER" id="PTHR38165:SF1">
    <property type="entry name" value="GLUCANASE B"/>
    <property type="match status" value="1"/>
</dbReference>
<dbReference type="Gene3D" id="2.60.110.10">
    <property type="entry name" value="Thaumatin"/>
    <property type="match status" value="1"/>
</dbReference>